<feature type="transmembrane region" description="Helical" evidence="2">
    <location>
        <begin position="287"/>
        <end position="307"/>
    </location>
</feature>
<accession>A0ABP6NSZ1</accession>
<feature type="transmembrane region" description="Helical" evidence="2">
    <location>
        <begin position="135"/>
        <end position="155"/>
    </location>
</feature>
<feature type="transmembrane region" description="Helical" evidence="2">
    <location>
        <begin position="359"/>
        <end position="379"/>
    </location>
</feature>
<feature type="transmembrane region" description="Helical" evidence="2">
    <location>
        <begin position="391"/>
        <end position="409"/>
    </location>
</feature>
<feature type="transmembrane region" description="Helical" evidence="2">
    <location>
        <begin position="167"/>
        <end position="189"/>
    </location>
</feature>
<evidence type="ECO:0000313" key="4">
    <source>
        <dbReference type="Proteomes" id="UP001499924"/>
    </source>
</evidence>
<dbReference type="RefSeq" id="WP_344687015.1">
    <property type="nucleotide sequence ID" value="NZ_BAAAVV010000001.1"/>
</dbReference>
<feature type="transmembrane region" description="Helical" evidence="2">
    <location>
        <begin position="37"/>
        <end position="56"/>
    </location>
</feature>
<dbReference type="Proteomes" id="UP001499924">
    <property type="component" value="Unassembled WGS sequence"/>
</dbReference>
<evidence type="ECO:0000256" key="1">
    <source>
        <dbReference type="SAM" id="MobiDB-lite"/>
    </source>
</evidence>
<evidence type="ECO:0000313" key="3">
    <source>
        <dbReference type="EMBL" id="GAA3157427.1"/>
    </source>
</evidence>
<reference evidence="4" key="1">
    <citation type="journal article" date="2019" name="Int. J. Syst. Evol. Microbiol.">
        <title>The Global Catalogue of Microorganisms (GCM) 10K type strain sequencing project: providing services to taxonomists for standard genome sequencing and annotation.</title>
        <authorList>
            <consortium name="The Broad Institute Genomics Platform"/>
            <consortium name="The Broad Institute Genome Sequencing Center for Infectious Disease"/>
            <person name="Wu L."/>
            <person name="Ma J."/>
        </authorList>
    </citation>
    <scope>NUCLEOTIDE SEQUENCE [LARGE SCALE GENOMIC DNA]</scope>
    <source>
        <strain evidence="4">JCM 15614</strain>
    </source>
</reference>
<feature type="transmembrane region" description="Helical" evidence="2">
    <location>
        <begin position="196"/>
        <end position="213"/>
    </location>
</feature>
<keyword evidence="2" id="KW-0472">Membrane</keyword>
<feature type="transmembrane region" description="Helical" evidence="2">
    <location>
        <begin position="265"/>
        <end position="281"/>
    </location>
</feature>
<feature type="transmembrane region" description="Helical" evidence="2">
    <location>
        <begin position="233"/>
        <end position="253"/>
    </location>
</feature>
<proteinExistence type="predicted"/>
<name>A0ABP6NSZ1_9ACTN</name>
<keyword evidence="2" id="KW-1133">Transmembrane helix</keyword>
<gene>
    <name evidence="3" type="ORF">GCM10010531_05980</name>
</gene>
<dbReference type="EMBL" id="BAAAVV010000001">
    <property type="protein sequence ID" value="GAA3157427.1"/>
    <property type="molecule type" value="Genomic_DNA"/>
</dbReference>
<sequence>MAADAELSTRGIGSSPEPAPAPSSGPPETAGRPVLRLWAAIAATATAIAALVLVGLQALPERTGPPIEVLVVERTDLSIGRIELTVRNVGPDPVQVAQVAVNDSFVDVVGGSQEINRLETSRLVLRYPWQEGQPYTIALLTSTGVVIEHVIPAAVATPSPGGILGSMALLGLFVGVVPVVVGMLVLPLLRRARPGTVGVLLAVTVGLLGFLALDGALDAVEIGALSGGAFGGPVLVVLGATLAFLALTAVDALVGTGPDRPASGLRLATLVAVGIGLHNFGEGLAIGTAYAVGELALGAALVIGFALHNLTEGVAVVTPLATQRARLLDLAGLALIAGAPAIPGAVLGASVTNPELSTLLLGLGVGAIVRVVVVLVPAVRTRPGGTVSPSALAGIAGGVLLMYATGLLVTA</sequence>
<keyword evidence="2" id="KW-0812">Transmembrane</keyword>
<feature type="transmembrane region" description="Helical" evidence="2">
    <location>
        <begin position="327"/>
        <end position="347"/>
    </location>
</feature>
<protein>
    <submittedName>
        <fullName evidence="3">Metal transporter</fullName>
    </submittedName>
</protein>
<feature type="region of interest" description="Disordered" evidence="1">
    <location>
        <begin position="1"/>
        <end position="29"/>
    </location>
</feature>
<keyword evidence="4" id="KW-1185">Reference proteome</keyword>
<comment type="caution">
    <text evidence="3">The sequence shown here is derived from an EMBL/GenBank/DDBJ whole genome shotgun (WGS) entry which is preliminary data.</text>
</comment>
<organism evidence="3 4">
    <name type="scientific">Blastococcus jejuensis</name>
    <dbReference type="NCBI Taxonomy" id="351224"/>
    <lineage>
        <taxon>Bacteria</taxon>
        <taxon>Bacillati</taxon>
        <taxon>Actinomycetota</taxon>
        <taxon>Actinomycetes</taxon>
        <taxon>Geodermatophilales</taxon>
        <taxon>Geodermatophilaceae</taxon>
        <taxon>Blastococcus</taxon>
    </lineage>
</organism>
<evidence type="ECO:0000256" key="2">
    <source>
        <dbReference type="SAM" id="Phobius"/>
    </source>
</evidence>